<sequence length="765" mass="84788">MASHVVGYPRMGPKRELKFALESFWDGKSNSEDLEKVAADLRSSIWKQMADAGIKYIPSNTFSYYDQVLDTTAMLGAVPPRYGWNGGEIGFDVYFPMARGNASVPAMEMTKWFDTNYHYIVPELGPDVKFSYASHKAVSEYKEAKSLGIDTVPVLVGPVSFLLLSKAAKGVEKSFPLLSLIEKILPVYKEVIAELKAAGANWIQFDEPTLVKDLDSHQLQAFSHAYSELESSLSGLNVLIETYFADVPAEAFKTVTSLKCVTALGFDLVRGSKNLDLIKSGFPSEKYLFAGVVDGRNIWANDLASSLSTLQALENLVGKDKLVVSTSCSLLHTAVDLVNETKLDEEIKSWLAFAAQKLVEVNALAKALAGQKDEAVFSANAAARTSRKSSPRVTNGAVQKAAAALKGSDHRRATTVSARLEAQQKKLSLPALPTTTIGSFPQTLELRKVRREYKANKISEEDYVKYITEEISRVVKLQEDLDIDVLVHGEPERNDMVEYFGEQLSGFAFTANGWVQSYGSRCVKPPIIYGDVSRPKPMTVFWSSRAQSMSKRPMKGMLTGPVTILNWSFVRDDQLRFETCYQIALAIKDEVEDLEKAGINVIQIDEAALREGLPLRKSEEAFYLNWAVHSFRITNCGVQDTTQIHTHMCYSNFNDIIHSIIDMDADVITIENSRSDEKLLSVFREGVKYGAGIGPGVYDIHSPRIPSTEEIADRISKMLAVLDTNILWVNPDCGLKTRKYTEVKPALSNMVAAAKLLRDQLASTK</sequence>
<feature type="binding site" evidence="12">
    <location>
        <position position="567"/>
    </location>
    <ligand>
        <name>5-methyltetrahydropteroyltri-L-glutamate</name>
        <dbReference type="ChEBI" id="CHEBI:58207"/>
    </ligand>
</feature>
<evidence type="ECO:0000256" key="14">
    <source>
        <dbReference type="PIRSR" id="PIRSR000382-3"/>
    </source>
</evidence>
<feature type="domain" description="Cobalamin-independent methionine synthase MetE N-terminal" evidence="16">
    <location>
        <begin position="3"/>
        <end position="316"/>
    </location>
</feature>
<keyword evidence="5" id="KW-0489">Methyltransferase</keyword>
<dbReference type="STRING" id="4113.M1AGR8"/>
<evidence type="ECO:0000313" key="17">
    <source>
        <dbReference type="EnsemblPlants" id="PGSC0003DMT400022467"/>
    </source>
</evidence>
<feature type="binding site" evidence="13">
    <location>
        <position position="733"/>
    </location>
    <ligand>
        <name>Zn(2+)</name>
        <dbReference type="ChEBI" id="CHEBI:29105"/>
        <label>1</label>
        <note>catalytic</note>
    </ligand>
</feature>
<comment type="pathway">
    <text evidence="2">Amino-acid biosynthesis; L-methionine biosynthesis via de novo pathway; L-methionine from L-homocysteine (MetE route): step 1/1.</text>
</comment>
<evidence type="ECO:0000256" key="2">
    <source>
        <dbReference type="ARBA" id="ARBA00004681"/>
    </source>
</evidence>
<evidence type="ECO:0000256" key="6">
    <source>
        <dbReference type="ARBA" id="ARBA00022605"/>
    </source>
</evidence>
<dbReference type="OMA" id="RTMASHV"/>
<dbReference type="EnsemblPlants" id="PGSC0003DMT400022467">
    <property type="protein sequence ID" value="PGSC0003DMT400022467"/>
    <property type="gene ID" value="PGSC0003DMG400008708"/>
</dbReference>
<evidence type="ECO:0000256" key="5">
    <source>
        <dbReference type="ARBA" id="ARBA00022603"/>
    </source>
</evidence>
<feature type="binding site" evidence="13">
    <location>
        <position position="658"/>
    </location>
    <ligand>
        <name>Zn(2+)</name>
        <dbReference type="ChEBI" id="CHEBI:29105"/>
        <label>2</label>
    </ligand>
</feature>
<keyword evidence="18" id="KW-1185">Reference proteome</keyword>
<evidence type="ECO:0000256" key="4">
    <source>
        <dbReference type="ARBA" id="ARBA00012034"/>
    </source>
</evidence>
<dbReference type="AlphaFoldDB" id="M1AGR8"/>
<comment type="function">
    <text evidence="1">Catalyzes the transfer of a methyl group from 5-methyltetrahydrofolate to homocysteine resulting in methionine formation.</text>
</comment>
<keyword evidence="10" id="KW-0486">Methionine biosynthesis</keyword>
<comment type="similarity">
    <text evidence="3">Belongs to the vitamin-B12 independent methionine synthase family.</text>
</comment>
<keyword evidence="8 13" id="KW-0479">Metal-binding</keyword>
<evidence type="ECO:0000256" key="3">
    <source>
        <dbReference type="ARBA" id="ARBA00009553"/>
    </source>
</evidence>
<name>M1AGR8_SOLTU</name>
<organism evidence="17 18">
    <name type="scientific">Solanum tuberosum</name>
    <name type="common">Potato</name>
    <dbReference type="NCBI Taxonomy" id="4113"/>
    <lineage>
        <taxon>Eukaryota</taxon>
        <taxon>Viridiplantae</taxon>
        <taxon>Streptophyta</taxon>
        <taxon>Embryophyta</taxon>
        <taxon>Tracheophyta</taxon>
        <taxon>Spermatophyta</taxon>
        <taxon>Magnoliopsida</taxon>
        <taxon>eudicotyledons</taxon>
        <taxon>Gunneridae</taxon>
        <taxon>Pentapetalae</taxon>
        <taxon>asterids</taxon>
        <taxon>lamiids</taxon>
        <taxon>Solanales</taxon>
        <taxon>Solanaceae</taxon>
        <taxon>Solanoideae</taxon>
        <taxon>Solaneae</taxon>
        <taxon>Solanum</taxon>
    </lineage>
</organism>
<feature type="domain" description="Cobalamin-independent methionine synthase MetE C-terminal/archaeal" evidence="15">
    <location>
        <begin position="432"/>
        <end position="755"/>
    </location>
</feature>
<dbReference type="NCBIfam" id="NF003556">
    <property type="entry name" value="PRK05222.1"/>
    <property type="match status" value="1"/>
</dbReference>
<dbReference type="InterPro" id="IPR002629">
    <property type="entry name" value="Met_Synth_C/arc"/>
</dbReference>
<dbReference type="UniPathway" id="UPA00051">
    <property type="reaction ID" value="UER00082"/>
</dbReference>
<dbReference type="SUPFAM" id="SSF51726">
    <property type="entry name" value="UROD/MetE-like"/>
    <property type="match status" value="2"/>
</dbReference>
<dbReference type="HAMAP" id="MF_00172">
    <property type="entry name" value="Meth_synth"/>
    <property type="match status" value="1"/>
</dbReference>
<evidence type="ECO:0000259" key="16">
    <source>
        <dbReference type="Pfam" id="PF08267"/>
    </source>
</evidence>
<feature type="binding site" evidence="13">
    <location>
        <position position="647"/>
    </location>
    <ligand>
        <name>Zn(2+)</name>
        <dbReference type="ChEBI" id="CHEBI:29105"/>
        <label>1</label>
        <note>catalytic</note>
    </ligand>
</feature>
<evidence type="ECO:0000256" key="8">
    <source>
        <dbReference type="ARBA" id="ARBA00022723"/>
    </source>
</evidence>
<comment type="catalytic activity">
    <reaction evidence="11">
        <text>5-methyltetrahydropteroyltri-L-glutamate + L-homocysteine = tetrahydropteroyltri-L-glutamate + L-methionine</text>
        <dbReference type="Rhea" id="RHEA:21196"/>
        <dbReference type="ChEBI" id="CHEBI:57844"/>
        <dbReference type="ChEBI" id="CHEBI:58140"/>
        <dbReference type="ChEBI" id="CHEBI:58199"/>
        <dbReference type="ChEBI" id="CHEBI:58207"/>
        <dbReference type="EC" id="2.1.1.14"/>
    </reaction>
</comment>
<proteinExistence type="inferred from homology"/>
<evidence type="ECO:0000256" key="10">
    <source>
        <dbReference type="ARBA" id="ARBA00023167"/>
    </source>
</evidence>
<evidence type="ECO:0000256" key="11">
    <source>
        <dbReference type="ARBA" id="ARBA00048690"/>
    </source>
</evidence>
<dbReference type="NCBIfam" id="TIGR01371">
    <property type="entry name" value="met_syn_B12ind"/>
    <property type="match status" value="1"/>
</dbReference>
<feature type="binding site" evidence="12">
    <location>
        <begin position="521"/>
        <end position="522"/>
    </location>
    <ligand>
        <name>5-methyltetrahydropteroyltri-L-glutamate</name>
        <dbReference type="ChEBI" id="CHEBI:58207"/>
    </ligand>
</feature>
<dbReference type="Gene3D" id="3.20.20.210">
    <property type="match status" value="2"/>
</dbReference>
<reference evidence="18" key="1">
    <citation type="journal article" date="2011" name="Nature">
        <title>Genome sequence and analysis of the tuber crop potato.</title>
        <authorList>
            <consortium name="The Potato Genome Sequencing Consortium"/>
        </authorList>
    </citation>
    <scope>NUCLEOTIDE SEQUENCE [LARGE SCALE GENOMIC DNA]</scope>
    <source>
        <strain evidence="18">cv. DM1-3 516 R44</strain>
    </source>
</reference>
<dbReference type="GO" id="GO:0003871">
    <property type="term" value="F:5-methyltetrahydropteroyltriglutamate-homocysteine S-methyltransferase activity"/>
    <property type="evidence" value="ECO:0007669"/>
    <property type="project" value="UniProtKB-EC"/>
</dbReference>
<dbReference type="InterPro" id="IPR013215">
    <property type="entry name" value="Cbl-indep_Met_Synth_N"/>
</dbReference>
<keyword evidence="6" id="KW-0028">Amino-acid biosynthesis</keyword>
<reference evidence="17" key="2">
    <citation type="submission" date="2015-06" db="UniProtKB">
        <authorList>
            <consortium name="EnsemblPlants"/>
        </authorList>
    </citation>
    <scope>IDENTIFICATION</scope>
    <source>
        <strain evidence="17">DM1-3 516 R44</strain>
    </source>
</reference>
<dbReference type="Proteomes" id="UP000011115">
    <property type="component" value="Unassembled WGS sequence"/>
</dbReference>
<dbReference type="eggNOG" id="KOG2263">
    <property type="taxonomic scope" value="Eukaryota"/>
</dbReference>
<feature type="binding site" evidence="12">
    <location>
        <position position="605"/>
    </location>
    <ligand>
        <name>L-methionine</name>
        <dbReference type="ChEBI" id="CHEBI:57844"/>
    </ligand>
</feature>
<feature type="binding site" evidence="13">
    <location>
        <position position="662"/>
    </location>
    <ligand>
        <name>Zn(2+)</name>
        <dbReference type="ChEBI" id="CHEBI:29105"/>
        <label>2</label>
    </ligand>
</feature>
<keyword evidence="9 13" id="KW-0862">Zinc</keyword>
<feature type="binding site" evidence="13">
    <location>
        <position position="671"/>
    </location>
    <ligand>
        <name>Zn(2+)</name>
        <dbReference type="ChEBI" id="CHEBI:29105"/>
        <label>1</label>
        <note>catalytic</note>
    </ligand>
</feature>
<accession>M1AGR8</accession>
<evidence type="ECO:0000256" key="9">
    <source>
        <dbReference type="ARBA" id="ARBA00022833"/>
    </source>
</evidence>
<evidence type="ECO:0000256" key="13">
    <source>
        <dbReference type="PIRSR" id="PIRSR000382-2"/>
    </source>
</evidence>
<dbReference type="InterPro" id="IPR038071">
    <property type="entry name" value="UROD/MetE-like_sf"/>
</dbReference>
<dbReference type="Gramene" id="PGSC0003DMT400022467">
    <property type="protein sequence ID" value="PGSC0003DMT400022467"/>
    <property type="gene ID" value="PGSC0003DMG400008708"/>
</dbReference>
<dbReference type="CDD" id="cd03311">
    <property type="entry name" value="CIMS_C_terminal_like"/>
    <property type="match status" value="1"/>
</dbReference>
<feature type="binding site" evidence="12">
    <location>
        <position position="116"/>
    </location>
    <ligand>
        <name>5-methyltetrahydropteroyltri-L-glutamate</name>
        <dbReference type="ChEBI" id="CHEBI:58207"/>
    </ligand>
</feature>
<protein>
    <recommendedName>
        <fullName evidence="4">5-methyltetrahydropteroyltriglutamate--homocysteine S-methyltransferase</fullName>
        <ecNumber evidence="4">2.1.1.14</ecNumber>
    </recommendedName>
</protein>
<dbReference type="Pfam" id="PF01717">
    <property type="entry name" value="Meth_synt_2"/>
    <property type="match status" value="1"/>
</dbReference>
<dbReference type="FunFam" id="3.20.20.210:FF:000018">
    <property type="entry name" value="5-methyltetrahydropteroyltriglutamate--homocysteine methyltransferase 2"/>
    <property type="match status" value="1"/>
</dbReference>
<dbReference type="InParanoid" id="M1AGR8"/>
<dbReference type="GO" id="GO:0009086">
    <property type="term" value="P:methionine biosynthetic process"/>
    <property type="evidence" value="ECO:0007669"/>
    <property type="project" value="UniProtKB-KW"/>
</dbReference>
<keyword evidence="7" id="KW-0808">Transferase</keyword>
<evidence type="ECO:0000256" key="12">
    <source>
        <dbReference type="PIRSR" id="PIRSR000382-1"/>
    </source>
</evidence>
<dbReference type="FunFam" id="3.20.20.210:FF:000003">
    <property type="entry name" value="5-methyltetrahydropteroyltriglutamate--homocysteine methyltransferase"/>
    <property type="match status" value="1"/>
</dbReference>
<dbReference type="Pfam" id="PF08267">
    <property type="entry name" value="Meth_synt_1"/>
    <property type="match status" value="1"/>
</dbReference>
<dbReference type="GO" id="GO:0008270">
    <property type="term" value="F:zinc ion binding"/>
    <property type="evidence" value="ECO:0007669"/>
    <property type="project" value="InterPro"/>
</dbReference>
<dbReference type="PaxDb" id="4113-PGSC0003DMT400022467"/>
<dbReference type="CDD" id="cd03312">
    <property type="entry name" value="CIMS_N_terminal_like"/>
    <property type="match status" value="1"/>
</dbReference>
<evidence type="ECO:0000313" key="18">
    <source>
        <dbReference type="Proteomes" id="UP000011115"/>
    </source>
</evidence>
<comment type="cofactor">
    <cofactor evidence="13">
        <name>Zn(2+)</name>
        <dbReference type="ChEBI" id="CHEBI:29105"/>
    </cofactor>
    <text evidence="13">Binds 2 Zn(2+) ions per subunit.</text>
</comment>
<feature type="binding site" evidence="12">
    <location>
        <position position="18"/>
    </location>
    <ligand>
        <name>5-methyltetrahydropteroyltri-L-glutamate</name>
        <dbReference type="ChEBI" id="CHEBI:58207"/>
    </ligand>
</feature>
<dbReference type="EC" id="2.1.1.14" evidence="4"/>
<dbReference type="ExpressionAtlas" id="M1AGR8">
    <property type="expression patterns" value="baseline and differential"/>
</dbReference>
<feature type="binding site" evidence="12">
    <location>
        <position position="490"/>
    </location>
    <ligand>
        <name>L-methionine</name>
        <dbReference type="ChEBI" id="CHEBI:57844"/>
    </ligand>
</feature>
<dbReference type="PIRSF" id="PIRSF000382">
    <property type="entry name" value="MeTrfase_B12_ind"/>
    <property type="match status" value="1"/>
</dbReference>
<evidence type="ECO:0000256" key="1">
    <source>
        <dbReference type="ARBA" id="ARBA00002777"/>
    </source>
</evidence>
<evidence type="ECO:0000259" key="15">
    <source>
        <dbReference type="Pfam" id="PF01717"/>
    </source>
</evidence>
<evidence type="ECO:0000256" key="7">
    <source>
        <dbReference type="ARBA" id="ARBA00022679"/>
    </source>
</evidence>
<dbReference type="InterPro" id="IPR006276">
    <property type="entry name" value="Cobalamin-indep_Met_synthase"/>
</dbReference>
<dbReference type="PANTHER" id="PTHR30519">
    <property type="entry name" value="5-METHYLTETRAHYDROPTEROYLTRIGLUTAMATE--HOMOCYSTEINE METHYLTRANSFERASE"/>
    <property type="match status" value="1"/>
</dbReference>
<dbReference type="GO" id="GO:0032259">
    <property type="term" value="P:methylation"/>
    <property type="evidence" value="ECO:0007669"/>
    <property type="project" value="UniProtKB-KW"/>
</dbReference>
<feature type="active site" description="Proton donor" evidence="14">
    <location>
        <position position="701"/>
    </location>
</feature>
<gene>
    <name evidence="17" type="primary">LOC102588440</name>
</gene>
<feature type="binding site" evidence="13">
    <location>
        <position position="649"/>
    </location>
    <ligand>
        <name>Zn(2+)</name>
        <dbReference type="ChEBI" id="CHEBI:29105"/>
        <label>1</label>
        <note>catalytic</note>
    </ligand>
</feature>
<feature type="binding site" evidence="12">
    <location>
        <begin position="437"/>
        <end position="439"/>
    </location>
    <ligand>
        <name>L-methionine</name>
        <dbReference type="ChEBI" id="CHEBI:57844"/>
    </ligand>
</feature>
<dbReference type="HOGENOM" id="CLU_013175_0_0_1"/>